<proteinExistence type="predicted"/>
<gene>
    <name evidence="2" type="ORF">PV06_08598</name>
</gene>
<dbReference type="EMBL" id="KN847339">
    <property type="protein sequence ID" value="KIW40043.1"/>
    <property type="molecule type" value="Genomic_DNA"/>
</dbReference>
<evidence type="ECO:0000313" key="3">
    <source>
        <dbReference type="Proteomes" id="UP000053342"/>
    </source>
</evidence>
<dbReference type="AlphaFoldDB" id="A0A0D2DAC1"/>
<dbReference type="HOGENOM" id="CLU_2038084_0_0_1"/>
<dbReference type="VEuPathDB" id="FungiDB:PV06_08598"/>
<feature type="region of interest" description="Disordered" evidence="1">
    <location>
        <begin position="16"/>
        <end position="43"/>
    </location>
</feature>
<keyword evidence="3" id="KW-1185">Reference proteome</keyword>
<organism evidence="2 3">
    <name type="scientific">Exophiala oligosperma</name>
    <dbReference type="NCBI Taxonomy" id="215243"/>
    <lineage>
        <taxon>Eukaryota</taxon>
        <taxon>Fungi</taxon>
        <taxon>Dikarya</taxon>
        <taxon>Ascomycota</taxon>
        <taxon>Pezizomycotina</taxon>
        <taxon>Eurotiomycetes</taxon>
        <taxon>Chaetothyriomycetidae</taxon>
        <taxon>Chaetothyriales</taxon>
        <taxon>Herpotrichiellaceae</taxon>
        <taxon>Exophiala</taxon>
    </lineage>
</organism>
<sequence>MLNGFSDSLPKKEDLFAVPSKASKTPVWQCGQPGCKSSDRRERPTRASYIEIYAVPSCLTPKDVSCAVWTMALSPPIAISKTPPSTRHVVTRKQALSNRIQKHDSAVMRATEVYPEHGTDP</sequence>
<dbReference type="GeneID" id="27360672"/>
<dbReference type="Proteomes" id="UP000053342">
    <property type="component" value="Unassembled WGS sequence"/>
</dbReference>
<dbReference type="RefSeq" id="XP_016260259.1">
    <property type="nucleotide sequence ID" value="XM_016409951.1"/>
</dbReference>
<accession>A0A0D2DAC1</accession>
<name>A0A0D2DAC1_9EURO</name>
<evidence type="ECO:0000313" key="2">
    <source>
        <dbReference type="EMBL" id="KIW40043.1"/>
    </source>
</evidence>
<evidence type="ECO:0000256" key="1">
    <source>
        <dbReference type="SAM" id="MobiDB-lite"/>
    </source>
</evidence>
<reference evidence="2 3" key="1">
    <citation type="submission" date="2015-01" db="EMBL/GenBank/DDBJ databases">
        <title>The Genome Sequence of Exophiala oligosperma CBS72588.</title>
        <authorList>
            <consortium name="The Broad Institute Genomics Platform"/>
            <person name="Cuomo C."/>
            <person name="de Hoog S."/>
            <person name="Gorbushina A."/>
            <person name="Stielow B."/>
            <person name="Teixiera M."/>
            <person name="Abouelleil A."/>
            <person name="Chapman S.B."/>
            <person name="Priest M."/>
            <person name="Young S.K."/>
            <person name="Wortman J."/>
            <person name="Nusbaum C."/>
            <person name="Birren B."/>
        </authorList>
    </citation>
    <scope>NUCLEOTIDE SEQUENCE [LARGE SCALE GENOMIC DNA]</scope>
    <source>
        <strain evidence="2 3">CBS 72588</strain>
    </source>
</reference>
<protein>
    <submittedName>
        <fullName evidence="2">Uncharacterized protein</fullName>
    </submittedName>
</protein>